<dbReference type="Proteomes" id="UP001525890">
    <property type="component" value="Unassembled WGS sequence"/>
</dbReference>
<evidence type="ECO:0000313" key="2">
    <source>
        <dbReference type="EMBL" id="MCT7965533.1"/>
    </source>
</evidence>
<sequence length="134" mass="14707">MNPDNVMEFLQTGFRVGVGATASLLESIQDAQKREENLADLKLDVSDLTKKWAEKGELTEREARNYVDTLIEHQRSPGEPPSSATPPGASSEPPSSPPTSATNPEVYQDLQDLTAQIAALRSELENLQNKDSER</sequence>
<dbReference type="EMBL" id="JAMXFF010000004">
    <property type="protein sequence ID" value="MCT7965533.1"/>
    <property type="molecule type" value="Genomic_DNA"/>
</dbReference>
<evidence type="ECO:0000313" key="3">
    <source>
        <dbReference type="Proteomes" id="UP001525890"/>
    </source>
</evidence>
<protein>
    <recommendedName>
        <fullName evidence="4">Phasin family protein</fullName>
    </recommendedName>
</protein>
<accession>A0ABT2MLC4</accession>
<evidence type="ECO:0008006" key="4">
    <source>
        <dbReference type="Google" id="ProtNLM"/>
    </source>
</evidence>
<reference evidence="2 3" key="1">
    <citation type="journal article" date="2022" name="Front. Microbiol.">
        <title>High genomic differentiation and limited gene flow indicate recent cryptic speciation within the genus Laspinema (cyanobacteria).</title>
        <authorList>
            <person name="Stanojkovic A."/>
            <person name="Skoupy S."/>
            <person name="Skaloud P."/>
            <person name="Dvorak P."/>
        </authorList>
    </citation>
    <scope>NUCLEOTIDE SEQUENCE [LARGE SCALE GENOMIC DNA]</scope>
    <source>
        <strain evidence="2 3">D2a</strain>
    </source>
</reference>
<gene>
    <name evidence="2" type="ORF">NG799_04190</name>
</gene>
<proteinExistence type="predicted"/>
<evidence type="ECO:0000256" key="1">
    <source>
        <dbReference type="SAM" id="MobiDB-lite"/>
    </source>
</evidence>
<dbReference type="RefSeq" id="WP_368005227.1">
    <property type="nucleotide sequence ID" value="NZ_JAMXFF010000004.1"/>
</dbReference>
<feature type="region of interest" description="Disordered" evidence="1">
    <location>
        <begin position="68"/>
        <end position="112"/>
    </location>
</feature>
<organism evidence="2 3">
    <name type="scientific">Laspinema palackyanum D2a</name>
    <dbReference type="NCBI Taxonomy" id="2953684"/>
    <lineage>
        <taxon>Bacteria</taxon>
        <taxon>Bacillati</taxon>
        <taxon>Cyanobacteriota</taxon>
        <taxon>Cyanophyceae</taxon>
        <taxon>Oscillatoriophycideae</taxon>
        <taxon>Oscillatoriales</taxon>
        <taxon>Laspinemataceae</taxon>
        <taxon>Laspinema</taxon>
        <taxon>Laspinema palackyanum</taxon>
    </lineage>
</organism>
<comment type="caution">
    <text evidence="2">The sequence shown here is derived from an EMBL/GenBank/DDBJ whole genome shotgun (WGS) entry which is preliminary data.</text>
</comment>
<keyword evidence="3" id="KW-1185">Reference proteome</keyword>
<name>A0ABT2MLC4_9CYAN</name>